<keyword evidence="3" id="KW-1185">Reference proteome</keyword>
<reference evidence="3" key="1">
    <citation type="submission" date="2015-12" db="EMBL/GenBank/DDBJ databases">
        <title>Update maize B73 reference genome by single molecule sequencing technologies.</title>
        <authorList>
            <consortium name="Maize Genome Sequencing Project"/>
            <person name="Ware D."/>
        </authorList>
    </citation>
    <scope>NUCLEOTIDE SEQUENCE [LARGE SCALE GENOMIC DNA]</scope>
    <source>
        <strain evidence="3">cv. B73</strain>
    </source>
</reference>
<feature type="region of interest" description="Disordered" evidence="1">
    <location>
        <begin position="80"/>
        <end position="113"/>
    </location>
</feature>
<feature type="region of interest" description="Disordered" evidence="1">
    <location>
        <begin position="201"/>
        <end position="231"/>
    </location>
</feature>
<dbReference type="Proteomes" id="UP000007305">
    <property type="component" value="Chromosome 3"/>
</dbReference>
<organism evidence="2 3">
    <name type="scientific">Zea mays</name>
    <name type="common">Maize</name>
    <dbReference type="NCBI Taxonomy" id="4577"/>
    <lineage>
        <taxon>Eukaryota</taxon>
        <taxon>Viridiplantae</taxon>
        <taxon>Streptophyta</taxon>
        <taxon>Embryophyta</taxon>
        <taxon>Tracheophyta</taxon>
        <taxon>Spermatophyta</taxon>
        <taxon>Magnoliopsida</taxon>
        <taxon>Liliopsida</taxon>
        <taxon>Poales</taxon>
        <taxon>Poaceae</taxon>
        <taxon>PACMAD clade</taxon>
        <taxon>Panicoideae</taxon>
        <taxon>Andropogonodae</taxon>
        <taxon>Andropogoneae</taxon>
        <taxon>Tripsacinae</taxon>
        <taxon>Zea</taxon>
    </lineage>
</organism>
<evidence type="ECO:0000313" key="3">
    <source>
        <dbReference type="Proteomes" id="UP000007305"/>
    </source>
</evidence>
<evidence type="ECO:0000313" key="2">
    <source>
        <dbReference type="EnsemblPlants" id="Zm00001eb158260_P003"/>
    </source>
</evidence>
<feature type="region of interest" description="Disordered" evidence="1">
    <location>
        <begin position="48"/>
        <end position="67"/>
    </location>
</feature>
<name>A0A804NG28_MAIZE</name>
<reference evidence="2" key="2">
    <citation type="submission" date="2019-07" db="EMBL/GenBank/DDBJ databases">
        <authorList>
            <person name="Seetharam A."/>
            <person name="Woodhouse M."/>
            <person name="Cannon E."/>
        </authorList>
    </citation>
    <scope>NUCLEOTIDE SEQUENCE [LARGE SCALE GENOMIC DNA]</scope>
    <source>
        <strain evidence="2">cv. B73</strain>
    </source>
</reference>
<proteinExistence type="predicted"/>
<dbReference type="OrthoDB" id="1600564at2759"/>
<feature type="region of interest" description="Disordered" evidence="1">
    <location>
        <begin position="258"/>
        <end position="292"/>
    </location>
</feature>
<feature type="compositionally biased region" description="Low complexity" evidence="1">
    <location>
        <begin position="262"/>
        <end position="285"/>
    </location>
</feature>
<dbReference type="InParanoid" id="A0A804NG28"/>
<reference evidence="2" key="3">
    <citation type="submission" date="2021-05" db="UniProtKB">
        <authorList>
            <consortium name="EnsemblPlants"/>
        </authorList>
    </citation>
    <scope>IDENTIFICATION</scope>
    <source>
        <strain evidence="2">cv. B73</strain>
    </source>
</reference>
<gene>
    <name evidence="2" type="primary">LOC100285541</name>
</gene>
<dbReference type="EnsemblPlants" id="Zm00001eb158260_T003">
    <property type="protein sequence ID" value="Zm00001eb158260_P003"/>
    <property type="gene ID" value="Zm00001eb158260"/>
</dbReference>
<feature type="compositionally biased region" description="Basic and acidic residues" evidence="1">
    <location>
        <begin position="168"/>
        <end position="186"/>
    </location>
</feature>
<feature type="region of interest" description="Disordered" evidence="1">
    <location>
        <begin position="146"/>
        <end position="186"/>
    </location>
</feature>
<dbReference type="Gramene" id="Zm00001eb158260_T003">
    <property type="protein sequence ID" value="Zm00001eb158260_P003"/>
    <property type="gene ID" value="Zm00001eb158260"/>
</dbReference>
<protein>
    <submittedName>
        <fullName evidence="2">Uncharacterized protein</fullName>
    </submittedName>
</protein>
<sequence length="398" mass="43737">MLRKKFSGSASGVVVVSVAPGYHRRRRQRLTVTGARLLHAHLQLRRLADRHGQLRPPDGEQPQPLRRAAVREDVLRQTYRPRQRRTPRHRLHRGRVRAGEGDGDPGGHGARGLPERRQLRHHLGHRQQRLLLRGQRHGHQALLAGHADAVVQDPPPRARAGGGGGTAERQRGRAAERRAGGAGRDRRERLQLRLLAGRAAGRGAQVRAGRGGQAGGRHGGAHRHGGARLRGAREPTLRLHAAVPAAVPRQRRVVGLRPGHGLPRLVQPLRPVPQPGARGAPRQAPAPAPGRDHRLRRLVRGHDEHLPGPREARVHKRSADLLREPDRAVWQARVLRLQGPVHVRVLGRDAPDGGGVQGDRRRGAARAARVPCSSRRHLSSDMTLRRFIIGSFKSGGNI</sequence>
<feature type="compositionally biased region" description="Basic residues" evidence="1">
    <location>
        <begin position="80"/>
        <end position="96"/>
    </location>
</feature>
<feature type="compositionally biased region" description="Gly residues" evidence="1">
    <location>
        <begin position="209"/>
        <end position="218"/>
    </location>
</feature>
<dbReference type="AlphaFoldDB" id="A0A804NG28"/>
<evidence type="ECO:0000256" key="1">
    <source>
        <dbReference type="SAM" id="MobiDB-lite"/>
    </source>
</evidence>
<accession>A0A804NG28</accession>